<comment type="caution">
    <text evidence="1">The sequence shown here is derived from an EMBL/GenBank/DDBJ whole genome shotgun (WGS) entry which is preliminary data.</text>
</comment>
<dbReference type="SUPFAM" id="SSF50969">
    <property type="entry name" value="YVTN repeat-like/Quinoprotein amine dehydrogenase"/>
    <property type="match status" value="1"/>
</dbReference>
<dbReference type="Gene3D" id="3.40.50.12090">
    <property type="match status" value="2"/>
</dbReference>
<dbReference type="InterPro" id="IPR015943">
    <property type="entry name" value="WD40/YVTN_repeat-like_dom_sf"/>
</dbReference>
<evidence type="ECO:0000313" key="2">
    <source>
        <dbReference type="Proteomes" id="UP000247980"/>
    </source>
</evidence>
<keyword evidence="2" id="KW-1185">Reference proteome</keyword>
<dbReference type="InterPro" id="IPR007253">
    <property type="entry name" value="Cell_wall-bd_2"/>
</dbReference>
<protein>
    <recommendedName>
        <fullName evidence="3">Cell wall-binding repeat-containing protein</fullName>
    </recommendedName>
</protein>
<dbReference type="Pfam" id="PF04122">
    <property type="entry name" value="CW_binding_2"/>
    <property type="match status" value="3"/>
</dbReference>
<dbReference type="InterPro" id="IPR051922">
    <property type="entry name" value="Bact_Sporulation_Assoc"/>
</dbReference>
<dbReference type="Gene3D" id="2.130.10.10">
    <property type="entry name" value="YVTN repeat-like/Quinoprotein amine dehydrogenase"/>
    <property type="match status" value="2"/>
</dbReference>
<sequence>MPAVAGPMQAAARPSSLTEIGPRLLIPGSAQEMVVSPDGLRGYILSYANDVAIQVLDLKTLALIVKIPLPSGSGGYQNRSGIAMAHDGALLYVAGDGANGILAIDTKTNAIASVFPIRNGVGVSHLAVSPNGRELIAVFNGTEINHYSLPSMTLRRSVLLSGDTGVQDLTFAPDSDTVLLTTARPDAVQPLDVETGTLGTAIPVCQYADSIVVTPNGEKAYVACSYGSLAVVDLVAGVASKTMGVGYRLTDAAISSDGTRLLVSSLGFGTSSVTEINTETDLAVTSIDVKELARHVAFNPATGQAYALSNLDRGTELNVIAVSKGTPATGIDRIYGADRYATAVDVSKSRFAAINTLYIATGEQFADALSAAPAASRERAPLLLTKSTVLPEVAREEIERLRPERIIVVGGVGAVSAEVFAQLKSMVPNTVRRSGIDRYATSRAIIEGAFGTAPFVYLATGEDYPDALSAGAVAAQNGTPVLLVRGSAAGVDAKTMTFLKQMKTRNAPIIGGTGAVSQGIENQLAAALMNPERSSGPDRFATNLAVNQRYTGGVRAYYAFGYDFPDALAISSVAAGANGMVYLVRSNCIPSATKRHIAGMKDVTRFTLIGGPAVVSNDVAFGKAC</sequence>
<reference evidence="1 2" key="1">
    <citation type="submission" date="2018-05" db="EMBL/GenBank/DDBJ databases">
        <title>Genetic diversity of glacier-inhabiting Cryobacterium bacteria in China and description of Cryobacterium mengkeensis sp. nov. and Arthrobacter glacialis sp. nov.</title>
        <authorList>
            <person name="Liu Q."/>
            <person name="Xin Y.-H."/>
        </authorList>
    </citation>
    <scope>NUCLEOTIDE SEQUENCE [LARGE SCALE GENOMIC DNA]</scope>
    <source>
        <strain evidence="1 2">B7</strain>
    </source>
</reference>
<evidence type="ECO:0000313" key="1">
    <source>
        <dbReference type="EMBL" id="PYI39619.1"/>
    </source>
</evidence>
<evidence type="ECO:0008006" key="3">
    <source>
        <dbReference type="Google" id="ProtNLM"/>
    </source>
</evidence>
<organism evidence="1 2">
    <name type="scientific">Arthrobacter psychrolactophilus</name>
    <dbReference type="NCBI Taxonomy" id="92442"/>
    <lineage>
        <taxon>Bacteria</taxon>
        <taxon>Bacillati</taxon>
        <taxon>Actinomycetota</taxon>
        <taxon>Actinomycetes</taxon>
        <taxon>Micrococcales</taxon>
        <taxon>Micrococcaceae</taxon>
        <taxon>Arthrobacter</taxon>
    </lineage>
</organism>
<gene>
    <name evidence="1" type="ORF">CVS30_02760</name>
</gene>
<dbReference type="EMBL" id="QJVC01000002">
    <property type="protein sequence ID" value="PYI39619.1"/>
    <property type="molecule type" value="Genomic_DNA"/>
</dbReference>
<dbReference type="AlphaFoldDB" id="A0A2V5ISU6"/>
<accession>A0A2V5ISU6</accession>
<dbReference type="InterPro" id="IPR011044">
    <property type="entry name" value="Quino_amine_DH_bsu"/>
</dbReference>
<name>A0A2V5ISU6_9MICC</name>
<dbReference type="PANTHER" id="PTHR30032:SF8">
    <property type="entry name" value="GERMINATION-SPECIFIC N-ACETYLMURAMOYL-L-ALANINE AMIDASE"/>
    <property type="match status" value="1"/>
</dbReference>
<dbReference type="PANTHER" id="PTHR30032">
    <property type="entry name" value="N-ACETYLMURAMOYL-L-ALANINE AMIDASE-RELATED"/>
    <property type="match status" value="1"/>
</dbReference>
<dbReference type="Proteomes" id="UP000247980">
    <property type="component" value="Unassembled WGS sequence"/>
</dbReference>
<proteinExistence type="predicted"/>